<accession>A0A9P6L0T6</accession>
<proteinExistence type="predicted"/>
<evidence type="ECO:0000313" key="1">
    <source>
        <dbReference type="EMBL" id="KAF9764927.1"/>
    </source>
</evidence>
<sequence length="644" mass="75382">MDIIEIINRKKRNQEYFYEDLIDLERNKGEGLQKIQILYMLGVDYKEFGEETKSLGILRECFREIIQFVYSTRFEKQDVEILNSTIQKVIIEISKRDRKPSRIIKNFYTNNDINENKIGDFVIKMIEDFKGIRKVLGKDTNEIFLFLLQTEIEECGEFITEEFQEELLIDTLKVSSEKIPFLIKYISKKSIKGMVFLLLFDRERYQENMQEIRKRLIVASKEERSETILEIITTTREDEYFFTIKESLKEWWDDSLEDTEDLVHSWFLTGQFKRIQEISRRVPISSKLLFIISNEEDRNVLGSDCGVLGSDCGVLGSNCNVLGSNCNVLGSNCGGSNCGVLGSNCEVLGSDWDLEEEYSKKKIIYLSRKKNLTVEIVRETINSNISSKTIILLLMLDLKEFKILKEIILREKISIFSRFLISFLHLKELEIEVEERLKILNGINLPKKLSPRDEDWISKVIYNNLVDVYSGSRVEDSIIQRSIRILISLSPTGSFLLISFLLIDDKDWLYSNTTGALYSSTTNTNTIRVLFYEYYLFNNPKRAREIFKTFRNLESDLLLYILGIPHCVDKTIVLESHFRGILTPHHLENILVHLMGPIPLYRYLKSLVVLNPKEYLTKKSQEILRINLKIVKNPEIIRFFQNFL</sequence>
<protein>
    <submittedName>
        <fullName evidence="1">Uncharacterized protein</fullName>
    </submittedName>
</protein>
<dbReference type="OrthoDB" id="5986631at2759"/>
<name>A0A9P6L0T6_9MICR</name>
<dbReference type="Proteomes" id="UP000740883">
    <property type="component" value="Unassembled WGS sequence"/>
</dbReference>
<dbReference type="EMBL" id="SBJO01000004">
    <property type="protein sequence ID" value="KAF9764927.1"/>
    <property type="molecule type" value="Genomic_DNA"/>
</dbReference>
<reference evidence="1 2" key="1">
    <citation type="journal article" date="2020" name="Genome Biol. Evol.">
        <title>Comparative genomics of strictly vertically transmitted, feminizing microsporidia endosymbionts of amphipod crustaceans.</title>
        <authorList>
            <person name="Cormier A."/>
            <person name="Chebbi M.A."/>
            <person name="Giraud I."/>
            <person name="Wattier R."/>
            <person name="Teixeira M."/>
            <person name="Gilbert C."/>
            <person name="Rigaud T."/>
            <person name="Cordaux R."/>
        </authorList>
    </citation>
    <scope>NUCLEOTIDE SEQUENCE [LARGE SCALE GENOMIC DNA]</scope>
    <source>
        <strain evidence="1 2">Ou3-Ou53</strain>
    </source>
</reference>
<gene>
    <name evidence="1" type="ORF">NGRA_0153</name>
</gene>
<evidence type="ECO:0000313" key="2">
    <source>
        <dbReference type="Proteomes" id="UP000740883"/>
    </source>
</evidence>
<dbReference type="AlphaFoldDB" id="A0A9P6L0T6"/>
<comment type="caution">
    <text evidence="1">The sequence shown here is derived from an EMBL/GenBank/DDBJ whole genome shotgun (WGS) entry which is preliminary data.</text>
</comment>
<organism evidence="1 2">
    <name type="scientific">Nosema granulosis</name>
    <dbReference type="NCBI Taxonomy" id="83296"/>
    <lineage>
        <taxon>Eukaryota</taxon>
        <taxon>Fungi</taxon>
        <taxon>Fungi incertae sedis</taxon>
        <taxon>Microsporidia</taxon>
        <taxon>Nosematidae</taxon>
        <taxon>Nosema</taxon>
    </lineage>
</organism>
<keyword evidence="2" id="KW-1185">Reference proteome</keyword>